<dbReference type="OrthoDB" id="289721at2759"/>
<evidence type="ECO:0000313" key="1">
    <source>
        <dbReference type="EMBL" id="TEB25159.1"/>
    </source>
</evidence>
<dbReference type="EMBL" id="QPFP01000059">
    <property type="protein sequence ID" value="TEB25159.1"/>
    <property type="molecule type" value="Genomic_DNA"/>
</dbReference>
<reference evidence="1 2" key="1">
    <citation type="journal article" date="2019" name="Nat. Ecol. Evol.">
        <title>Megaphylogeny resolves global patterns of mushroom evolution.</title>
        <authorList>
            <person name="Varga T."/>
            <person name="Krizsan K."/>
            <person name="Foldi C."/>
            <person name="Dima B."/>
            <person name="Sanchez-Garcia M."/>
            <person name="Sanchez-Ramirez S."/>
            <person name="Szollosi G.J."/>
            <person name="Szarkandi J.G."/>
            <person name="Papp V."/>
            <person name="Albert L."/>
            <person name="Andreopoulos W."/>
            <person name="Angelini C."/>
            <person name="Antonin V."/>
            <person name="Barry K.W."/>
            <person name="Bougher N.L."/>
            <person name="Buchanan P."/>
            <person name="Buyck B."/>
            <person name="Bense V."/>
            <person name="Catcheside P."/>
            <person name="Chovatia M."/>
            <person name="Cooper J."/>
            <person name="Damon W."/>
            <person name="Desjardin D."/>
            <person name="Finy P."/>
            <person name="Geml J."/>
            <person name="Haridas S."/>
            <person name="Hughes K."/>
            <person name="Justo A."/>
            <person name="Karasinski D."/>
            <person name="Kautmanova I."/>
            <person name="Kiss B."/>
            <person name="Kocsube S."/>
            <person name="Kotiranta H."/>
            <person name="LaButti K.M."/>
            <person name="Lechner B.E."/>
            <person name="Liimatainen K."/>
            <person name="Lipzen A."/>
            <person name="Lukacs Z."/>
            <person name="Mihaltcheva S."/>
            <person name="Morgado L.N."/>
            <person name="Niskanen T."/>
            <person name="Noordeloos M.E."/>
            <person name="Ohm R.A."/>
            <person name="Ortiz-Santana B."/>
            <person name="Ovrebo C."/>
            <person name="Racz N."/>
            <person name="Riley R."/>
            <person name="Savchenko A."/>
            <person name="Shiryaev A."/>
            <person name="Soop K."/>
            <person name="Spirin V."/>
            <person name="Szebenyi C."/>
            <person name="Tomsovsky M."/>
            <person name="Tulloss R.E."/>
            <person name="Uehling J."/>
            <person name="Grigoriev I.V."/>
            <person name="Vagvolgyi C."/>
            <person name="Papp T."/>
            <person name="Martin F.M."/>
            <person name="Miettinen O."/>
            <person name="Hibbett D.S."/>
            <person name="Nagy L.G."/>
        </authorList>
    </citation>
    <scope>NUCLEOTIDE SEQUENCE [LARGE SCALE GENOMIC DNA]</scope>
    <source>
        <strain evidence="1 2">FP101781</strain>
    </source>
</reference>
<dbReference type="AlphaFoldDB" id="A0A4Y7SV81"/>
<protein>
    <submittedName>
        <fullName evidence="1">Uncharacterized protein</fullName>
    </submittedName>
</protein>
<sequence>MSEQSIQLPSQLSLRLDDASMDSAGKPISPLRPTQIARATQHKPKFTEFECSHYEVYRYAKLVTNAVIPKAFWGSESNYRPSP</sequence>
<comment type="caution">
    <text evidence="1">The sequence shown here is derived from an EMBL/GenBank/DDBJ whole genome shotgun (WGS) entry which is preliminary data.</text>
</comment>
<proteinExistence type="predicted"/>
<organism evidence="1 2">
    <name type="scientific">Coprinellus micaceus</name>
    <name type="common">Glistening ink-cap mushroom</name>
    <name type="synonym">Coprinus micaceus</name>
    <dbReference type="NCBI Taxonomy" id="71717"/>
    <lineage>
        <taxon>Eukaryota</taxon>
        <taxon>Fungi</taxon>
        <taxon>Dikarya</taxon>
        <taxon>Basidiomycota</taxon>
        <taxon>Agaricomycotina</taxon>
        <taxon>Agaricomycetes</taxon>
        <taxon>Agaricomycetidae</taxon>
        <taxon>Agaricales</taxon>
        <taxon>Agaricineae</taxon>
        <taxon>Psathyrellaceae</taxon>
        <taxon>Coprinellus</taxon>
    </lineage>
</organism>
<dbReference type="STRING" id="71717.A0A4Y7SV81"/>
<gene>
    <name evidence="1" type="ORF">FA13DRAFT_1738578</name>
</gene>
<evidence type="ECO:0000313" key="2">
    <source>
        <dbReference type="Proteomes" id="UP000298030"/>
    </source>
</evidence>
<accession>A0A4Y7SV81</accession>
<dbReference type="Proteomes" id="UP000298030">
    <property type="component" value="Unassembled WGS sequence"/>
</dbReference>
<dbReference type="Gene3D" id="1.10.132.70">
    <property type="match status" value="1"/>
</dbReference>
<name>A0A4Y7SV81_COPMI</name>
<keyword evidence="2" id="KW-1185">Reference proteome</keyword>